<sequence length="573" mass="61541">MYSGKQAYEVAQTIIAGGTCDPLVLASVCSCNKELRLNCLKLLREQPLKQATVLLAGVEETVCAAAEPSQERSSQSVLWLLDTVLPADVLLRPSLINSLVRIPNIPLKLAERLCNRGLYVPYDDIVAAARGPGRVQGVEVWVEAQEGDLGAAAGVAAAARQLIWESKAPAPGTLSDAAMATLPQLGFNGSNTATAAAAASTLQHLPGLPAAEVVELLYTAIAQNAVNNALEHLSAAMQCVRQPWQLSGEQLLPALQHVVALRVQPLRYEESLFHHLDGLRRVLPFNNISADDVAGMLHMTLEAGSNPNCLRWLRFFPNFPDIAAQQLTGLIQTALTSDDSCPTLCMLRRVEAFDQLDTAAVTAILTSTINAAAAAAKADGKWTKTDFYSLCYQMELEKIAATQSGDAILQWLLPSLTAALQAGMREDACLLATLQLDDTGTVFIQAVRLDPGYLKDSFDAEQVLQLLRCTTHSINAHDKMAELLPVLLPWLGAVECKQRLQAATLTAEKAAALAEAASGLWAARWRSSETGCRSSSSSSNYWLLQKLLSLQQPVLSSITPVGTALKSMQLPGF</sequence>
<dbReference type="EMBL" id="FNXT01000120">
    <property type="protein sequence ID" value="SZX61044.1"/>
    <property type="molecule type" value="Genomic_DNA"/>
</dbReference>
<name>A0A383V8X7_TETOB</name>
<organism evidence="1 2">
    <name type="scientific">Tetradesmus obliquus</name>
    <name type="common">Green alga</name>
    <name type="synonym">Acutodesmus obliquus</name>
    <dbReference type="NCBI Taxonomy" id="3088"/>
    <lineage>
        <taxon>Eukaryota</taxon>
        <taxon>Viridiplantae</taxon>
        <taxon>Chlorophyta</taxon>
        <taxon>core chlorophytes</taxon>
        <taxon>Chlorophyceae</taxon>
        <taxon>CS clade</taxon>
        <taxon>Sphaeropleales</taxon>
        <taxon>Scenedesmaceae</taxon>
        <taxon>Tetradesmus</taxon>
    </lineage>
</organism>
<protein>
    <submittedName>
        <fullName evidence="1">Uncharacterized protein</fullName>
    </submittedName>
</protein>
<keyword evidence="2" id="KW-1185">Reference proteome</keyword>
<proteinExistence type="predicted"/>
<dbReference type="Proteomes" id="UP000256970">
    <property type="component" value="Unassembled WGS sequence"/>
</dbReference>
<evidence type="ECO:0000313" key="2">
    <source>
        <dbReference type="Proteomes" id="UP000256970"/>
    </source>
</evidence>
<evidence type="ECO:0000313" key="1">
    <source>
        <dbReference type="EMBL" id="SZX61044.1"/>
    </source>
</evidence>
<reference evidence="1 2" key="1">
    <citation type="submission" date="2016-10" db="EMBL/GenBank/DDBJ databases">
        <authorList>
            <person name="Cai Z."/>
        </authorList>
    </citation>
    <scope>NUCLEOTIDE SEQUENCE [LARGE SCALE GENOMIC DNA]</scope>
</reference>
<dbReference type="AlphaFoldDB" id="A0A383V8X7"/>
<gene>
    <name evidence="1" type="ORF">BQ4739_LOCUS1579</name>
</gene>
<accession>A0A383V8X7</accession>